<gene>
    <name evidence="1" type="ORF">J2S00_003078</name>
</gene>
<keyword evidence="2" id="KW-1185">Reference proteome</keyword>
<sequence length="72" mass="8850">MAKAFKKREEQKVWEMWVARYPYMDKKNFISFNDFLKKFEAPVHMQTSLQSPDKSVQERYKKMKMKIKKPSK</sequence>
<proteinExistence type="predicted"/>
<organism evidence="1 2">
    <name type="scientific">Caldalkalibacillus uzonensis</name>
    <dbReference type="NCBI Taxonomy" id="353224"/>
    <lineage>
        <taxon>Bacteria</taxon>
        <taxon>Bacillati</taxon>
        <taxon>Bacillota</taxon>
        <taxon>Bacilli</taxon>
        <taxon>Bacillales</taxon>
        <taxon>Bacillaceae</taxon>
        <taxon>Caldalkalibacillus</taxon>
    </lineage>
</organism>
<dbReference type="EMBL" id="JAUSUQ010000012">
    <property type="protein sequence ID" value="MDQ0340273.1"/>
    <property type="molecule type" value="Genomic_DNA"/>
</dbReference>
<dbReference type="RefSeq" id="WP_307341605.1">
    <property type="nucleotide sequence ID" value="NZ_JAUSUQ010000012.1"/>
</dbReference>
<comment type="caution">
    <text evidence="1">The sequence shown here is derived from an EMBL/GenBank/DDBJ whole genome shotgun (WGS) entry which is preliminary data.</text>
</comment>
<evidence type="ECO:0000313" key="2">
    <source>
        <dbReference type="Proteomes" id="UP001232445"/>
    </source>
</evidence>
<name>A0ABU0CV27_9BACI</name>
<accession>A0ABU0CV27</accession>
<reference evidence="1 2" key="1">
    <citation type="submission" date="2023-07" db="EMBL/GenBank/DDBJ databases">
        <title>Genomic Encyclopedia of Type Strains, Phase IV (KMG-IV): sequencing the most valuable type-strain genomes for metagenomic binning, comparative biology and taxonomic classification.</title>
        <authorList>
            <person name="Goeker M."/>
        </authorList>
    </citation>
    <scope>NUCLEOTIDE SEQUENCE [LARGE SCALE GENOMIC DNA]</scope>
    <source>
        <strain evidence="1 2">DSM 17740</strain>
    </source>
</reference>
<evidence type="ECO:0000313" key="1">
    <source>
        <dbReference type="EMBL" id="MDQ0340273.1"/>
    </source>
</evidence>
<protein>
    <submittedName>
        <fullName evidence="1">Uncharacterized protein</fullName>
    </submittedName>
</protein>
<dbReference type="Proteomes" id="UP001232445">
    <property type="component" value="Unassembled WGS sequence"/>
</dbReference>